<proteinExistence type="predicted"/>
<comment type="caution">
    <text evidence="1">The sequence shown here is derived from an EMBL/GenBank/DDBJ whole genome shotgun (WGS) entry which is preliminary data.</text>
</comment>
<organism evidence="1 2">
    <name type="scientific">Paenibacillus brasilensis</name>
    <dbReference type="NCBI Taxonomy" id="128574"/>
    <lineage>
        <taxon>Bacteria</taxon>
        <taxon>Bacillati</taxon>
        <taxon>Bacillota</taxon>
        <taxon>Bacilli</taxon>
        <taxon>Bacillales</taxon>
        <taxon>Paenibacillaceae</taxon>
        <taxon>Paenibacillus</taxon>
    </lineage>
</organism>
<sequence length="38" mass="4575">MLRVVGAERRITTEACLVRQKSILTVIRMNYDMWRSYD</sequence>
<reference evidence="1 2" key="1">
    <citation type="submission" date="2023-07" db="EMBL/GenBank/DDBJ databases">
        <title>Genomic Encyclopedia of Type Strains, Phase IV (KMG-IV): sequencing the most valuable type-strain genomes for metagenomic binning, comparative biology and taxonomic classification.</title>
        <authorList>
            <person name="Goeker M."/>
        </authorList>
    </citation>
    <scope>NUCLEOTIDE SEQUENCE [LARGE SCALE GENOMIC DNA]</scope>
    <source>
        <strain evidence="1 2">DSM 14914</strain>
    </source>
</reference>
<accession>A0ABU0L219</accession>
<dbReference type="EMBL" id="JAUSWA010000017">
    <property type="protein sequence ID" value="MDQ0494875.1"/>
    <property type="molecule type" value="Genomic_DNA"/>
</dbReference>
<keyword evidence="2" id="KW-1185">Reference proteome</keyword>
<evidence type="ECO:0000313" key="2">
    <source>
        <dbReference type="Proteomes" id="UP001242811"/>
    </source>
</evidence>
<gene>
    <name evidence="1" type="ORF">QOZ95_003042</name>
</gene>
<dbReference type="Proteomes" id="UP001242811">
    <property type="component" value="Unassembled WGS sequence"/>
</dbReference>
<evidence type="ECO:0000313" key="1">
    <source>
        <dbReference type="EMBL" id="MDQ0494875.1"/>
    </source>
</evidence>
<name>A0ABU0L219_9BACL</name>
<protein>
    <submittedName>
        <fullName evidence="1">Uncharacterized protein</fullName>
    </submittedName>
</protein>